<comment type="caution">
    <text evidence="1">The sequence shown here is derived from an EMBL/GenBank/DDBJ whole genome shotgun (WGS) entry which is preliminary data.</text>
</comment>
<dbReference type="AlphaFoldDB" id="A0A2K2G605"/>
<keyword evidence="2" id="KW-1185">Reference proteome</keyword>
<dbReference type="OrthoDB" id="7510769at2"/>
<protein>
    <submittedName>
        <fullName evidence="1">Uncharacterized protein</fullName>
    </submittedName>
</protein>
<gene>
    <name evidence="1" type="ORF">A8V01_02595</name>
</gene>
<dbReference type="Proteomes" id="UP000236327">
    <property type="component" value="Unassembled WGS sequence"/>
</dbReference>
<evidence type="ECO:0000313" key="1">
    <source>
        <dbReference type="EMBL" id="PNU06452.1"/>
    </source>
</evidence>
<name>A0A2K2G605_9SPHN</name>
<accession>A0A2K2G605</accession>
<dbReference type="EMBL" id="LYMM01000002">
    <property type="protein sequence ID" value="PNU06452.1"/>
    <property type="molecule type" value="Genomic_DNA"/>
</dbReference>
<organism evidence="1 2">
    <name type="scientific">Novosphingobium guangzhouense</name>
    <dbReference type="NCBI Taxonomy" id="1850347"/>
    <lineage>
        <taxon>Bacteria</taxon>
        <taxon>Pseudomonadati</taxon>
        <taxon>Pseudomonadota</taxon>
        <taxon>Alphaproteobacteria</taxon>
        <taxon>Sphingomonadales</taxon>
        <taxon>Sphingomonadaceae</taxon>
        <taxon>Novosphingobium</taxon>
    </lineage>
</organism>
<evidence type="ECO:0000313" key="2">
    <source>
        <dbReference type="Proteomes" id="UP000236327"/>
    </source>
</evidence>
<reference evidence="1 2" key="1">
    <citation type="submission" date="2016-05" db="EMBL/GenBank/DDBJ databases">
        <title>Complete genome sequence of Novosphingobium guangzhouense SA925(T).</title>
        <authorList>
            <person name="Sha S."/>
        </authorList>
    </citation>
    <scope>NUCLEOTIDE SEQUENCE [LARGE SCALE GENOMIC DNA]</scope>
    <source>
        <strain evidence="1 2">SA925</strain>
    </source>
</reference>
<dbReference type="RefSeq" id="WP_103094392.1">
    <property type="nucleotide sequence ID" value="NZ_LYMM01000002.1"/>
</dbReference>
<proteinExistence type="predicted"/>
<sequence>MIRPEIYKREGRDAVVAERLQNGPPARNPYSSRTFRARYWSYGANAASQRIDELMRIGA</sequence>